<keyword evidence="2" id="KW-1185">Reference proteome</keyword>
<protein>
    <submittedName>
        <fullName evidence="1">Uncharacterized protein</fullName>
    </submittedName>
</protein>
<dbReference type="EMBL" id="JBHSQS010000002">
    <property type="protein sequence ID" value="MFC5922465.1"/>
    <property type="molecule type" value="Genomic_DNA"/>
</dbReference>
<reference evidence="2" key="1">
    <citation type="journal article" date="2019" name="Int. J. Syst. Evol. Microbiol.">
        <title>The Global Catalogue of Microorganisms (GCM) 10K type strain sequencing project: providing services to taxonomists for standard genome sequencing and annotation.</title>
        <authorList>
            <consortium name="The Broad Institute Genomics Platform"/>
            <consortium name="The Broad Institute Genome Sequencing Center for Infectious Disease"/>
            <person name="Wu L."/>
            <person name="Ma J."/>
        </authorList>
    </citation>
    <scope>NUCLEOTIDE SEQUENCE [LARGE SCALE GENOMIC DNA]</scope>
    <source>
        <strain evidence="2">CGMCC 4.7144</strain>
    </source>
</reference>
<sequence length="49" mass="5454">MTESFFVTEGYAAGATTHASRFDMAASWVATLFTLPTINMAAPTRWRLR</sequence>
<organism evidence="1 2">
    <name type="scientific">Micromonospora vulcania</name>
    <dbReference type="NCBI Taxonomy" id="1441873"/>
    <lineage>
        <taxon>Bacteria</taxon>
        <taxon>Bacillati</taxon>
        <taxon>Actinomycetota</taxon>
        <taxon>Actinomycetes</taxon>
        <taxon>Micromonosporales</taxon>
        <taxon>Micromonosporaceae</taxon>
        <taxon>Micromonospora</taxon>
    </lineage>
</organism>
<proteinExistence type="predicted"/>
<dbReference type="RefSeq" id="WP_377505344.1">
    <property type="nucleotide sequence ID" value="NZ_JBHSQS010000002.1"/>
</dbReference>
<comment type="caution">
    <text evidence="1">The sequence shown here is derived from an EMBL/GenBank/DDBJ whole genome shotgun (WGS) entry which is preliminary data.</text>
</comment>
<accession>A0ABW1GYX4</accession>
<evidence type="ECO:0000313" key="1">
    <source>
        <dbReference type="EMBL" id="MFC5922465.1"/>
    </source>
</evidence>
<gene>
    <name evidence="1" type="ORF">ACFQGL_03810</name>
</gene>
<evidence type="ECO:0000313" key="2">
    <source>
        <dbReference type="Proteomes" id="UP001596226"/>
    </source>
</evidence>
<dbReference type="Proteomes" id="UP001596226">
    <property type="component" value="Unassembled WGS sequence"/>
</dbReference>
<name>A0ABW1GYX4_9ACTN</name>